<dbReference type="OrthoDB" id="288590at2759"/>
<reference evidence="14" key="2">
    <citation type="submission" date="2025-08" db="UniProtKB">
        <authorList>
            <consortium name="RefSeq"/>
        </authorList>
    </citation>
    <scope>IDENTIFICATION</scope>
    <source>
        <tissue evidence="14">Leaf</tissue>
    </source>
</reference>
<evidence type="ECO:0000256" key="8">
    <source>
        <dbReference type="ARBA" id="ARBA00039090"/>
    </source>
</evidence>
<dbReference type="GO" id="GO:0046872">
    <property type="term" value="F:metal ion binding"/>
    <property type="evidence" value="ECO:0007669"/>
    <property type="project" value="UniProtKB-KW"/>
</dbReference>
<dbReference type="RefSeq" id="XP_031383847.1">
    <property type="nucleotide sequence ID" value="XM_031527987.1"/>
</dbReference>
<dbReference type="Pfam" id="PF03171">
    <property type="entry name" value="2OG-FeII_Oxy"/>
    <property type="match status" value="1"/>
</dbReference>
<dbReference type="Gene3D" id="2.60.120.330">
    <property type="entry name" value="B-lactam Antibiotic, Isopenicillin N Synthase, Chain"/>
    <property type="match status" value="1"/>
</dbReference>
<keyword evidence="6 10" id="KW-0408">Iron</keyword>
<evidence type="ECO:0000313" key="13">
    <source>
        <dbReference type="Proteomes" id="UP000515151"/>
    </source>
</evidence>
<keyword evidence="11" id="KW-0175">Coiled coil</keyword>
<dbReference type="Proteomes" id="UP000515151">
    <property type="component" value="Chromosome 2"/>
</dbReference>
<dbReference type="EC" id="1.14.17.4" evidence="8"/>
<keyword evidence="4" id="KW-0847">Vitamin C</keyword>
<evidence type="ECO:0000256" key="4">
    <source>
        <dbReference type="ARBA" id="ARBA00022896"/>
    </source>
</evidence>
<evidence type="ECO:0000256" key="7">
    <source>
        <dbReference type="ARBA" id="ARBA00037892"/>
    </source>
</evidence>
<evidence type="ECO:0000259" key="12">
    <source>
        <dbReference type="PROSITE" id="PS51471"/>
    </source>
</evidence>
<dbReference type="InterPro" id="IPR027443">
    <property type="entry name" value="IPNS-like_sf"/>
</dbReference>
<dbReference type="InterPro" id="IPR044861">
    <property type="entry name" value="IPNS-like_FE2OG_OXY"/>
</dbReference>
<keyword evidence="13" id="KW-1185">Reference proteome</keyword>
<dbReference type="AlphaFoldDB" id="A0A6P8CIC2"/>
<dbReference type="Pfam" id="PF14226">
    <property type="entry name" value="DIOX_N"/>
    <property type="match status" value="1"/>
</dbReference>
<evidence type="ECO:0000256" key="1">
    <source>
        <dbReference type="ARBA" id="ARBA00008056"/>
    </source>
</evidence>
<dbReference type="GO" id="GO:0031418">
    <property type="term" value="F:L-ascorbic acid binding"/>
    <property type="evidence" value="ECO:0007669"/>
    <property type="project" value="UniProtKB-KW"/>
</dbReference>
<comment type="similarity">
    <text evidence="1 10">Belongs to the iron/ascorbate-dependent oxidoreductase family.</text>
</comment>
<keyword evidence="5 10" id="KW-0560">Oxidoreductase</keyword>
<keyword evidence="2" id="KW-0266">Ethylene biosynthesis</keyword>
<evidence type="ECO:0000256" key="11">
    <source>
        <dbReference type="SAM" id="Coils"/>
    </source>
</evidence>
<dbReference type="GO" id="GO:0009693">
    <property type="term" value="P:ethylene biosynthetic process"/>
    <property type="evidence" value="ECO:0007669"/>
    <property type="project" value="UniProtKB-KW"/>
</dbReference>
<dbReference type="PANTHER" id="PTHR47991">
    <property type="entry name" value="OXOGLUTARATE/IRON-DEPENDENT DIOXYGENASE"/>
    <property type="match status" value="1"/>
</dbReference>
<sequence length="371" mass="41943">MVSPSRLLHSSVAYVSRREFSNTMCSAVPIFPIAPKNPGLQPRGFSYHFKLKESKHQSKTKVPKKEMEIPVIDFSQLDGENRSKTMALLHNACEKWGFFKIENHGVNKDLMEKVKNLVNSHYENNLKASFYESEVVKSLGNGRTSNMDWESSFFISHRPKSNMDEFQNLSEDLRKAMDEYIAQLIELAEKLSELMCENLSLEKHHIKKAFSGKTGPSVGTKVAKYPKCPQPENVRGLREHTDAGGIILLLQDDQVPGLEFLKDGEWVQIPPSKNNAIFVNTGDQIEVLSNGRYKSALHRVMTIKDGSRLSIATFYNPAGDAIISPAQKLLYPNQFSFADYLKLYATTKFLDKEPRFESLKKMTSACNGVIV</sequence>
<gene>
    <name evidence="14" type="primary">LOC116197752</name>
</gene>
<dbReference type="GeneID" id="116197752"/>
<keyword evidence="3 10" id="KW-0479">Metal-binding</keyword>
<feature type="coiled-coil region" evidence="11">
    <location>
        <begin position="163"/>
        <end position="197"/>
    </location>
</feature>
<comment type="catalytic activity">
    <reaction evidence="9">
        <text>1-aminocyclopropane-1-carboxylate + L-ascorbate + O2 = ethene + L-dehydroascorbate + hydrogen cyanide + CO2 + 2 H2O</text>
        <dbReference type="Rhea" id="RHEA:23640"/>
        <dbReference type="ChEBI" id="CHEBI:15377"/>
        <dbReference type="ChEBI" id="CHEBI:15379"/>
        <dbReference type="ChEBI" id="CHEBI:16526"/>
        <dbReference type="ChEBI" id="CHEBI:18153"/>
        <dbReference type="ChEBI" id="CHEBI:18407"/>
        <dbReference type="ChEBI" id="CHEBI:38290"/>
        <dbReference type="ChEBI" id="CHEBI:58360"/>
        <dbReference type="ChEBI" id="CHEBI:58539"/>
        <dbReference type="EC" id="1.14.17.4"/>
    </reaction>
</comment>
<evidence type="ECO:0000256" key="2">
    <source>
        <dbReference type="ARBA" id="ARBA00022666"/>
    </source>
</evidence>
<comment type="pathway">
    <text evidence="7">Alkene biosynthesis; ethylene biosynthesis via S-adenosyl-L-methionine; ethylene from S-adenosyl-L-methionine: step 2/2.</text>
</comment>
<protein>
    <recommendedName>
        <fullName evidence="8">aminocyclopropanecarboxylate oxidase</fullName>
        <ecNumber evidence="8">1.14.17.4</ecNumber>
    </recommendedName>
</protein>
<dbReference type="GO" id="GO:0009815">
    <property type="term" value="F:1-aminocyclopropane-1-carboxylate oxidase activity"/>
    <property type="evidence" value="ECO:0007669"/>
    <property type="project" value="UniProtKB-EC"/>
</dbReference>
<proteinExistence type="inferred from homology"/>
<dbReference type="PROSITE" id="PS51471">
    <property type="entry name" value="FE2OG_OXY"/>
    <property type="match status" value="1"/>
</dbReference>
<accession>A0A6P8CIC2</accession>
<dbReference type="InterPro" id="IPR026992">
    <property type="entry name" value="DIOX_N"/>
</dbReference>
<reference evidence="13" key="1">
    <citation type="journal article" date="2020" name="Plant Biotechnol. J.">
        <title>The pomegranate (Punica granatum L.) draft genome dissects genetic divergence between soft- and hard-seeded cultivars.</title>
        <authorList>
            <person name="Luo X."/>
            <person name="Li H."/>
            <person name="Wu Z."/>
            <person name="Yao W."/>
            <person name="Zhao P."/>
            <person name="Cao D."/>
            <person name="Yu H."/>
            <person name="Li K."/>
            <person name="Poudel K."/>
            <person name="Zhao D."/>
            <person name="Zhang F."/>
            <person name="Xia X."/>
            <person name="Chen L."/>
            <person name="Wang Q."/>
            <person name="Jing D."/>
            <person name="Cao S."/>
        </authorList>
    </citation>
    <scope>NUCLEOTIDE SEQUENCE [LARGE SCALE GENOMIC DNA]</scope>
    <source>
        <strain evidence="13">cv. Tunisia</strain>
    </source>
</reference>
<dbReference type="SUPFAM" id="SSF51197">
    <property type="entry name" value="Clavaminate synthase-like"/>
    <property type="match status" value="1"/>
</dbReference>
<feature type="domain" description="Fe2OG dioxygenase" evidence="12">
    <location>
        <begin position="214"/>
        <end position="317"/>
    </location>
</feature>
<name>A0A6P8CIC2_PUNGR</name>
<dbReference type="FunFam" id="2.60.120.330:FF:000010">
    <property type="entry name" value="1-aminocyclopropane-1-carboxylate oxidase 1"/>
    <property type="match status" value="1"/>
</dbReference>
<dbReference type="InterPro" id="IPR005123">
    <property type="entry name" value="Oxoglu/Fe-dep_dioxygenase_dom"/>
</dbReference>
<evidence type="ECO:0000313" key="14">
    <source>
        <dbReference type="RefSeq" id="XP_031383847.1"/>
    </source>
</evidence>
<evidence type="ECO:0000256" key="10">
    <source>
        <dbReference type="RuleBase" id="RU003682"/>
    </source>
</evidence>
<dbReference type="InterPro" id="IPR050295">
    <property type="entry name" value="Plant_2OG-oxidoreductases"/>
</dbReference>
<evidence type="ECO:0000256" key="5">
    <source>
        <dbReference type="ARBA" id="ARBA00023002"/>
    </source>
</evidence>
<evidence type="ECO:0000256" key="6">
    <source>
        <dbReference type="ARBA" id="ARBA00023004"/>
    </source>
</evidence>
<evidence type="ECO:0000256" key="3">
    <source>
        <dbReference type="ARBA" id="ARBA00022723"/>
    </source>
</evidence>
<organism evidence="13 14">
    <name type="scientific">Punica granatum</name>
    <name type="common">Pomegranate</name>
    <dbReference type="NCBI Taxonomy" id="22663"/>
    <lineage>
        <taxon>Eukaryota</taxon>
        <taxon>Viridiplantae</taxon>
        <taxon>Streptophyta</taxon>
        <taxon>Embryophyta</taxon>
        <taxon>Tracheophyta</taxon>
        <taxon>Spermatophyta</taxon>
        <taxon>Magnoliopsida</taxon>
        <taxon>eudicotyledons</taxon>
        <taxon>Gunneridae</taxon>
        <taxon>Pentapetalae</taxon>
        <taxon>rosids</taxon>
        <taxon>malvids</taxon>
        <taxon>Myrtales</taxon>
        <taxon>Lythraceae</taxon>
        <taxon>Punica</taxon>
    </lineage>
</organism>
<evidence type="ECO:0000256" key="9">
    <source>
        <dbReference type="ARBA" id="ARBA00050579"/>
    </source>
</evidence>